<keyword evidence="4" id="KW-0131">Cell cycle</keyword>
<dbReference type="GO" id="GO:0051301">
    <property type="term" value="P:cell division"/>
    <property type="evidence" value="ECO:0007669"/>
    <property type="project" value="UniProtKB-KW"/>
</dbReference>
<dbReference type="Gene3D" id="1.10.472.10">
    <property type="entry name" value="Cyclin-like"/>
    <property type="match status" value="2"/>
</dbReference>
<dbReference type="CDD" id="cd20543">
    <property type="entry name" value="CYCLIN_AtCycD-like_rpt1"/>
    <property type="match status" value="1"/>
</dbReference>
<reference evidence="8" key="1">
    <citation type="submission" date="2025-08" db="UniProtKB">
        <authorList>
            <consortium name="RefSeq"/>
        </authorList>
    </citation>
    <scope>IDENTIFICATION</scope>
</reference>
<dbReference type="GO" id="GO:0000307">
    <property type="term" value="C:cyclin-dependent protein kinase holoenzyme complex"/>
    <property type="evidence" value="ECO:0000318"/>
    <property type="project" value="GO_Central"/>
</dbReference>
<sequence>MVPSFDCSASSLLCAEDNNSFMCFEDIDDGAENEFGVGWQQQDHRTDHQNQSFSGLEFSIGFPLQSEECLSLMVERECQHLPRDDYLSRLRRGDLDLGVRREAIDWIQKAHAYYNFGPLSAYLSINYLDRFLSAYELPRGKAWMMQLLAVACLSLAAKMEETEVPLSLDLQVGETKFVFEARTIQRMELLVLSTLKWRMQAVTPFSYIEYFLFKINDDQPPSRLCISRSIQLILSTMKGIDFLNYRPSEIAAAVAMSVCREAKTVDIEKAISCFAHVEKERVVKCLELIRDMSLISGFVKVGSGSISSVPHSPIGVLDAACLSYKSDDLTVGSFAHSSHSSPDTKRRKLNSPSEVDHES</sequence>
<dbReference type="RefSeq" id="XP_010272942.1">
    <property type="nucleotide sequence ID" value="XM_010274640.2"/>
</dbReference>
<evidence type="ECO:0000256" key="5">
    <source>
        <dbReference type="RuleBase" id="RU000383"/>
    </source>
</evidence>
<dbReference type="SMART" id="SM00385">
    <property type="entry name" value="CYCLIN"/>
    <property type="match status" value="1"/>
</dbReference>
<keyword evidence="7" id="KW-1185">Reference proteome</keyword>
<dbReference type="GO" id="GO:0016538">
    <property type="term" value="F:cyclin-dependent protein serine/threonine kinase regulator activity"/>
    <property type="evidence" value="ECO:0000318"/>
    <property type="project" value="GO_Central"/>
</dbReference>
<dbReference type="InterPro" id="IPR006671">
    <property type="entry name" value="Cyclin_N"/>
</dbReference>
<dbReference type="InterPro" id="IPR048258">
    <property type="entry name" value="Cyclins_cyclin-box"/>
</dbReference>
<evidence type="ECO:0000313" key="8">
    <source>
        <dbReference type="RefSeq" id="XP_010272942.1"/>
    </source>
</evidence>
<dbReference type="InterPro" id="IPR036915">
    <property type="entry name" value="Cyclin-like_sf"/>
</dbReference>
<evidence type="ECO:0000256" key="4">
    <source>
        <dbReference type="ARBA" id="ARBA00023306"/>
    </source>
</evidence>
<dbReference type="eggNOG" id="KOG0656">
    <property type="taxonomic scope" value="Eukaryota"/>
</dbReference>
<proteinExistence type="inferred from homology"/>
<keyword evidence="3 5" id="KW-0195">Cyclin</keyword>
<dbReference type="FunCoup" id="A0A1U8BA31">
    <property type="interactions" value="893"/>
</dbReference>
<evidence type="ECO:0000256" key="3">
    <source>
        <dbReference type="ARBA" id="ARBA00023127"/>
    </source>
</evidence>
<feature type="region of interest" description="Disordered" evidence="6">
    <location>
        <begin position="335"/>
        <end position="359"/>
    </location>
</feature>
<evidence type="ECO:0000313" key="7">
    <source>
        <dbReference type="Proteomes" id="UP000189703"/>
    </source>
</evidence>
<dbReference type="Pfam" id="PF02984">
    <property type="entry name" value="Cyclin_C"/>
    <property type="match status" value="1"/>
</dbReference>
<protein>
    <submittedName>
        <fullName evidence="8">Cyclin-D3-1-like</fullName>
    </submittedName>
</protein>
<dbReference type="CDD" id="cd20544">
    <property type="entry name" value="CYCLIN_AtCycD-like_rpt2"/>
    <property type="match status" value="1"/>
</dbReference>
<dbReference type="FunFam" id="1.10.472.10:FF:000034">
    <property type="entry name" value="D2/4-type cyclin"/>
    <property type="match status" value="1"/>
</dbReference>
<evidence type="ECO:0000256" key="1">
    <source>
        <dbReference type="ARBA" id="ARBA00009065"/>
    </source>
</evidence>
<dbReference type="Proteomes" id="UP000189703">
    <property type="component" value="Unplaced"/>
</dbReference>
<dbReference type="InterPro" id="IPR013763">
    <property type="entry name" value="Cyclin-like_dom"/>
</dbReference>
<dbReference type="GO" id="GO:0005634">
    <property type="term" value="C:nucleus"/>
    <property type="evidence" value="ECO:0000318"/>
    <property type="project" value="GO_Central"/>
</dbReference>
<dbReference type="STRING" id="4432.A0A1U8BA31"/>
<dbReference type="PANTHER" id="PTHR10177">
    <property type="entry name" value="CYCLINS"/>
    <property type="match status" value="1"/>
</dbReference>
<dbReference type="OMA" id="VCLSMNY"/>
<dbReference type="SUPFAM" id="SSF47954">
    <property type="entry name" value="Cyclin-like"/>
    <property type="match status" value="2"/>
</dbReference>
<dbReference type="GeneID" id="104608606"/>
<dbReference type="PROSITE" id="PS00292">
    <property type="entry name" value="CYCLINS"/>
    <property type="match status" value="1"/>
</dbReference>
<dbReference type="GO" id="GO:0000082">
    <property type="term" value="P:G1/S transition of mitotic cell cycle"/>
    <property type="evidence" value="ECO:0000318"/>
    <property type="project" value="GO_Central"/>
</dbReference>
<dbReference type="GO" id="GO:0005737">
    <property type="term" value="C:cytoplasm"/>
    <property type="evidence" value="ECO:0000318"/>
    <property type="project" value="GO_Central"/>
</dbReference>
<dbReference type="KEGG" id="nnu:104608606"/>
<evidence type="ECO:0000256" key="2">
    <source>
        <dbReference type="ARBA" id="ARBA00022618"/>
    </source>
</evidence>
<dbReference type="OrthoDB" id="5590282at2759"/>
<dbReference type="InterPro" id="IPR039361">
    <property type="entry name" value="Cyclin"/>
</dbReference>
<evidence type="ECO:0000256" key="6">
    <source>
        <dbReference type="SAM" id="MobiDB-lite"/>
    </source>
</evidence>
<gene>
    <name evidence="8" type="primary">LOC104608606</name>
</gene>
<organism evidence="7 8">
    <name type="scientific">Nelumbo nucifera</name>
    <name type="common">Sacred lotus</name>
    <dbReference type="NCBI Taxonomy" id="4432"/>
    <lineage>
        <taxon>Eukaryota</taxon>
        <taxon>Viridiplantae</taxon>
        <taxon>Streptophyta</taxon>
        <taxon>Embryophyta</taxon>
        <taxon>Tracheophyta</taxon>
        <taxon>Spermatophyta</taxon>
        <taxon>Magnoliopsida</taxon>
        <taxon>Proteales</taxon>
        <taxon>Nelumbonaceae</taxon>
        <taxon>Nelumbo</taxon>
    </lineage>
</organism>
<comment type="similarity">
    <text evidence="1">Belongs to the cyclin family. Cyclin D subfamily.</text>
</comment>
<accession>A0A1U8BA31</accession>
<dbReference type="AlphaFoldDB" id="A0A1U8BA31"/>
<name>A0A1U8BA31_NELNU</name>
<dbReference type="InterPro" id="IPR004367">
    <property type="entry name" value="Cyclin_C-dom"/>
</dbReference>
<dbReference type="Pfam" id="PF00134">
    <property type="entry name" value="Cyclin_N"/>
    <property type="match status" value="1"/>
</dbReference>
<keyword evidence="2" id="KW-0132">Cell division</keyword>
<dbReference type="SMART" id="SM01332">
    <property type="entry name" value="Cyclin_C"/>
    <property type="match status" value="1"/>
</dbReference>
<dbReference type="FunFam" id="1.10.472.10:FF:000040">
    <property type="entry name" value="D6-type cyclin"/>
    <property type="match status" value="1"/>
</dbReference>